<evidence type="ECO:0000256" key="1">
    <source>
        <dbReference type="ARBA" id="ARBA00010641"/>
    </source>
</evidence>
<keyword evidence="8" id="KW-1185">Reference proteome</keyword>
<feature type="region of interest" description="Disordered" evidence="5">
    <location>
        <begin position="1"/>
        <end position="23"/>
    </location>
</feature>
<name>A0A5C6AQ21_9BACT</name>
<evidence type="ECO:0000313" key="7">
    <source>
        <dbReference type="EMBL" id="TWU02045.1"/>
    </source>
</evidence>
<feature type="domain" description="HTH luxR-type" evidence="6">
    <location>
        <begin position="159"/>
        <end position="212"/>
    </location>
</feature>
<dbReference type="InterPro" id="IPR007627">
    <property type="entry name" value="RNA_pol_sigma70_r2"/>
</dbReference>
<dbReference type="GO" id="GO:0016987">
    <property type="term" value="F:sigma factor activity"/>
    <property type="evidence" value="ECO:0007669"/>
    <property type="project" value="UniProtKB-KW"/>
</dbReference>
<proteinExistence type="inferred from homology"/>
<dbReference type="SUPFAM" id="SSF88659">
    <property type="entry name" value="Sigma3 and sigma4 domains of RNA polymerase sigma factors"/>
    <property type="match status" value="1"/>
</dbReference>
<evidence type="ECO:0000256" key="2">
    <source>
        <dbReference type="ARBA" id="ARBA00023015"/>
    </source>
</evidence>
<dbReference type="InterPro" id="IPR036388">
    <property type="entry name" value="WH-like_DNA-bd_sf"/>
</dbReference>
<dbReference type="InterPro" id="IPR013249">
    <property type="entry name" value="RNA_pol_sigma70_r4_t2"/>
</dbReference>
<dbReference type="SMART" id="SM00421">
    <property type="entry name" value="HTH_LUXR"/>
    <property type="match status" value="1"/>
</dbReference>
<dbReference type="InterPro" id="IPR013325">
    <property type="entry name" value="RNA_pol_sigma_r2"/>
</dbReference>
<dbReference type="Gene3D" id="1.10.10.10">
    <property type="entry name" value="Winged helix-like DNA-binding domain superfamily/Winged helix DNA-binding domain"/>
    <property type="match status" value="1"/>
</dbReference>
<protein>
    <submittedName>
        <fullName evidence="7">ECF RNA polymerase sigma factor SigL</fullName>
    </submittedName>
</protein>
<dbReference type="PANTHER" id="PTHR43133:SF51">
    <property type="entry name" value="RNA POLYMERASE SIGMA FACTOR"/>
    <property type="match status" value="1"/>
</dbReference>
<evidence type="ECO:0000256" key="4">
    <source>
        <dbReference type="ARBA" id="ARBA00023163"/>
    </source>
</evidence>
<dbReference type="InterPro" id="IPR014284">
    <property type="entry name" value="RNA_pol_sigma-70_dom"/>
</dbReference>
<dbReference type="Pfam" id="PF08281">
    <property type="entry name" value="Sigma70_r4_2"/>
    <property type="match status" value="1"/>
</dbReference>
<dbReference type="Gene3D" id="1.10.1740.10">
    <property type="match status" value="1"/>
</dbReference>
<dbReference type="Pfam" id="PF04542">
    <property type="entry name" value="Sigma70_r2"/>
    <property type="match status" value="1"/>
</dbReference>
<keyword evidence="3" id="KW-0731">Sigma factor</keyword>
<dbReference type="CDD" id="cd06171">
    <property type="entry name" value="Sigma70_r4"/>
    <property type="match status" value="1"/>
</dbReference>
<comment type="similarity">
    <text evidence="1">Belongs to the sigma-70 factor family. ECF subfamily.</text>
</comment>
<dbReference type="Proteomes" id="UP000316213">
    <property type="component" value="Unassembled WGS sequence"/>
</dbReference>
<dbReference type="OrthoDB" id="283659at2"/>
<dbReference type="SUPFAM" id="SSF88946">
    <property type="entry name" value="Sigma2 domain of RNA polymerase sigma factors"/>
    <property type="match status" value="1"/>
</dbReference>
<reference evidence="7 8" key="1">
    <citation type="submission" date="2019-02" db="EMBL/GenBank/DDBJ databases">
        <title>Deep-cultivation of Planctomycetes and their phenomic and genomic characterization uncovers novel biology.</title>
        <authorList>
            <person name="Wiegand S."/>
            <person name="Jogler M."/>
            <person name="Boedeker C."/>
            <person name="Pinto D."/>
            <person name="Vollmers J."/>
            <person name="Rivas-Marin E."/>
            <person name="Kohn T."/>
            <person name="Peeters S.H."/>
            <person name="Heuer A."/>
            <person name="Rast P."/>
            <person name="Oberbeckmann S."/>
            <person name="Bunk B."/>
            <person name="Jeske O."/>
            <person name="Meyerdierks A."/>
            <person name="Storesund J.E."/>
            <person name="Kallscheuer N."/>
            <person name="Luecker S."/>
            <person name="Lage O.M."/>
            <person name="Pohl T."/>
            <person name="Merkel B.J."/>
            <person name="Hornburger P."/>
            <person name="Mueller R.-W."/>
            <person name="Bruemmer F."/>
            <person name="Labrenz M."/>
            <person name="Spormann A.M."/>
            <person name="Op Den Camp H."/>
            <person name="Overmann J."/>
            <person name="Amann R."/>
            <person name="Jetten M.S.M."/>
            <person name="Mascher T."/>
            <person name="Medema M.H."/>
            <person name="Devos D.P."/>
            <person name="Kaster A.-K."/>
            <person name="Ovreas L."/>
            <person name="Rohde M."/>
            <person name="Galperin M.Y."/>
            <person name="Jogler C."/>
        </authorList>
    </citation>
    <scope>NUCLEOTIDE SEQUENCE [LARGE SCALE GENOMIC DNA]</scope>
    <source>
        <strain evidence="7 8">Pla100</strain>
    </source>
</reference>
<dbReference type="InterPro" id="IPR000792">
    <property type="entry name" value="Tscrpt_reg_LuxR_C"/>
</dbReference>
<evidence type="ECO:0000259" key="6">
    <source>
        <dbReference type="SMART" id="SM00421"/>
    </source>
</evidence>
<feature type="region of interest" description="Disordered" evidence="5">
    <location>
        <begin position="116"/>
        <end position="150"/>
    </location>
</feature>
<sequence>MAESSLESEPPLTPDRPLTSDSPGDLRLDEWLSDAVQCHQSRLLAYARGILRDRSSSQDAVQETFLQLCHKARQIVATPEPPTLAEFGQRLTPWLFKVCRTRVIDMQRKRTPQAFTSLPTRSDRGDDDVSAGVTVVDTSPTPDDVASMDEEQRRVADSIGTLTPRQREVLQLRIQSGLSYREIAEVTGLTPTNVGFHLHQAVNSLRQTLAGV</sequence>
<dbReference type="NCBIfam" id="TIGR02937">
    <property type="entry name" value="sigma70-ECF"/>
    <property type="match status" value="1"/>
</dbReference>
<gene>
    <name evidence="7" type="primary">sigL_3</name>
    <name evidence="7" type="ORF">Pla100_17840</name>
</gene>
<keyword evidence="4" id="KW-0804">Transcription</keyword>
<dbReference type="GO" id="GO:0003677">
    <property type="term" value="F:DNA binding"/>
    <property type="evidence" value="ECO:0007669"/>
    <property type="project" value="InterPro"/>
</dbReference>
<dbReference type="InterPro" id="IPR013324">
    <property type="entry name" value="RNA_pol_sigma_r3/r4-like"/>
</dbReference>
<dbReference type="EMBL" id="SJPM01000002">
    <property type="protein sequence ID" value="TWU02045.1"/>
    <property type="molecule type" value="Genomic_DNA"/>
</dbReference>
<dbReference type="RefSeq" id="WP_146577222.1">
    <property type="nucleotide sequence ID" value="NZ_SJPM01000002.1"/>
</dbReference>
<dbReference type="GO" id="GO:0006352">
    <property type="term" value="P:DNA-templated transcription initiation"/>
    <property type="evidence" value="ECO:0007669"/>
    <property type="project" value="InterPro"/>
</dbReference>
<dbReference type="InterPro" id="IPR039425">
    <property type="entry name" value="RNA_pol_sigma-70-like"/>
</dbReference>
<evidence type="ECO:0000256" key="3">
    <source>
        <dbReference type="ARBA" id="ARBA00023082"/>
    </source>
</evidence>
<accession>A0A5C6AQ21</accession>
<organism evidence="7 8">
    <name type="scientific">Neorhodopirellula pilleata</name>
    <dbReference type="NCBI Taxonomy" id="2714738"/>
    <lineage>
        <taxon>Bacteria</taxon>
        <taxon>Pseudomonadati</taxon>
        <taxon>Planctomycetota</taxon>
        <taxon>Planctomycetia</taxon>
        <taxon>Pirellulales</taxon>
        <taxon>Pirellulaceae</taxon>
        <taxon>Neorhodopirellula</taxon>
    </lineage>
</organism>
<dbReference type="PANTHER" id="PTHR43133">
    <property type="entry name" value="RNA POLYMERASE ECF-TYPE SIGMA FACTO"/>
    <property type="match status" value="1"/>
</dbReference>
<evidence type="ECO:0000256" key="5">
    <source>
        <dbReference type="SAM" id="MobiDB-lite"/>
    </source>
</evidence>
<comment type="caution">
    <text evidence="7">The sequence shown here is derived from an EMBL/GenBank/DDBJ whole genome shotgun (WGS) entry which is preliminary data.</text>
</comment>
<evidence type="ECO:0000313" key="8">
    <source>
        <dbReference type="Proteomes" id="UP000316213"/>
    </source>
</evidence>
<keyword evidence="2" id="KW-0805">Transcription regulation</keyword>
<dbReference type="AlphaFoldDB" id="A0A5C6AQ21"/>